<comment type="caution">
    <text evidence="3">The sequence shown here is derived from an EMBL/GenBank/DDBJ whole genome shotgun (WGS) entry which is preliminary data.</text>
</comment>
<feature type="transmembrane region" description="Helical" evidence="1">
    <location>
        <begin position="164"/>
        <end position="184"/>
    </location>
</feature>
<evidence type="ECO:0000313" key="3">
    <source>
        <dbReference type="EMBL" id="KAK0433897.1"/>
    </source>
</evidence>
<dbReference type="EMBL" id="JAUEPT010000076">
    <property type="protein sequence ID" value="KAK0433897.1"/>
    <property type="molecule type" value="Genomic_DNA"/>
</dbReference>
<feature type="transmembrane region" description="Helical" evidence="1">
    <location>
        <begin position="87"/>
        <end position="111"/>
    </location>
</feature>
<evidence type="ECO:0000313" key="4">
    <source>
        <dbReference type="Proteomes" id="UP001175226"/>
    </source>
</evidence>
<gene>
    <name evidence="3" type="ORF">EV421DRAFT_1370481</name>
</gene>
<feature type="domain" description="DUF6534" evidence="2">
    <location>
        <begin position="170"/>
        <end position="257"/>
    </location>
</feature>
<keyword evidence="1" id="KW-0472">Membrane</keyword>
<protein>
    <recommendedName>
        <fullName evidence="2">DUF6534 domain-containing protein</fullName>
    </recommendedName>
</protein>
<keyword evidence="4" id="KW-1185">Reference proteome</keyword>
<organism evidence="3 4">
    <name type="scientific">Armillaria borealis</name>
    <dbReference type="NCBI Taxonomy" id="47425"/>
    <lineage>
        <taxon>Eukaryota</taxon>
        <taxon>Fungi</taxon>
        <taxon>Dikarya</taxon>
        <taxon>Basidiomycota</taxon>
        <taxon>Agaricomycotina</taxon>
        <taxon>Agaricomycetes</taxon>
        <taxon>Agaricomycetidae</taxon>
        <taxon>Agaricales</taxon>
        <taxon>Marasmiineae</taxon>
        <taxon>Physalacriaceae</taxon>
        <taxon>Armillaria</taxon>
    </lineage>
</organism>
<feature type="transmembrane region" description="Helical" evidence="1">
    <location>
        <begin position="196"/>
        <end position="226"/>
    </location>
</feature>
<dbReference type="Pfam" id="PF20152">
    <property type="entry name" value="DUF6534"/>
    <property type="match status" value="1"/>
</dbReference>
<feature type="transmembrane region" description="Helical" evidence="1">
    <location>
        <begin position="232"/>
        <end position="253"/>
    </location>
</feature>
<dbReference type="AlphaFoldDB" id="A0AA39J0I9"/>
<dbReference type="PANTHER" id="PTHR40465:SF1">
    <property type="entry name" value="DUF6534 DOMAIN-CONTAINING PROTEIN"/>
    <property type="match status" value="1"/>
</dbReference>
<feature type="transmembrane region" description="Helical" evidence="1">
    <location>
        <begin position="123"/>
        <end position="144"/>
    </location>
</feature>
<proteinExistence type="predicted"/>
<name>A0AA39J0I9_9AGAR</name>
<sequence>MSSHLPSLGKTLGAVYIGAMLSSILLGITALQAVIYYKKFPHDPWYYRYSVRAFSRVLDMLHVALNTHAIYFYLVDSFGNYLALDHVIWSFKLQVLINVIIVVGVQALYAVRLWKLGHHFHRVIPWFIVVVIVGGCATGIAMTYDAYKLSHVSSLPTISKTVDGTFATSTSVDFIISGAMFYYLHKSTTITKFESTITLIISLMRVVVISGLATSACSLLALMTFVALPNTLVFFAIGFILPKLYINSLLAMLNARDKHVKGYDNGVAPQVLQLASENDSDIGMMERGVGTSLSNTHGVSAQEKL</sequence>
<dbReference type="InterPro" id="IPR045339">
    <property type="entry name" value="DUF6534"/>
</dbReference>
<reference evidence="3" key="1">
    <citation type="submission" date="2023-06" db="EMBL/GenBank/DDBJ databases">
        <authorList>
            <consortium name="Lawrence Berkeley National Laboratory"/>
            <person name="Ahrendt S."/>
            <person name="Sahu N."/>
            <person name="Indic B."/>
            <person name="Wong-Bajracharya J."/>
            <person name="Merenyi Z."/>
            <person name="Ke H.-M."/>
            <person name="Monk M."/>
            <person name="Kocsube S."/>
            <person name="Drula E."/>
            <person name="Lipzen A."/>
            <person name="Balint B."/>
            <person name="Henrissat B."/>
            <person name="Andreopoulos B."/>
            <person name="Martin F.M."/>
            <person name="Harder C.B."/>
            <person name="Rigling D."/>
            <person name="Ford K.L."/>
            <person name="Foster G.D."/>
            <person name="Pangilinan J."/>
            <person name="Papanicolaou A."/>
            <person name="Barry K."/>
            <person name="LaButti K."/>
            <person name="Viragh M."/>
            <person name="Koriabine M."/>
            <person name="Yan M."/>
            <person name="Riley R."/>
            <person name="Champramary S."/>
            <person name="Plett K.L."/>
            <person name="Tsai I.J."/>
            <person name="Slot J."/>
            <person name="Sipos G."/>
            <person name="Plett J."/>
            <person name="Nagy L.G."/>
            <person name="Grigoriev I.V."/>
        </authorList>
    </citation>
    <scope>NUCLEOTIDE SEQUENCE</scope>
    <source>
        <strain evidence="3">FPL87.14</strain>
    </source>
</reference>
<keyword evidence="1" id="KW-1133">Transmembrane helix</keyword>
<evidence type="ECO:0000259" key="2">
    <source>
        <dbReference type="Pfam" id="PF20152"/>
    </source>
</evidence>
<feature type="transmembrane region" description="Helical" evidence="1">
    <location>
        <begin position="12"/>
        <end position="37"/>
    </location>
</feature>
<dbReference type="Proteomes" id="UP001175226">
    <property type="component" value="Unassembled WGS sequence"/>
</dbReference>
<accession>A0AA39J0I9</accession>
<evidence type="ECO:0000256" key="1">
    <source>
        <dbReference type="SAM" id="Phobius"/>
    </source>
</evidence>
<keyword evidence="1" id="KW-0812">Transmembrane</keyword>
<dbReference type="PANTHER" id="PTHR40465">
    <property type="entry name" value="CHROMOSOME 1, WHOLE GENOME SHOTGUN SEQUENCE"/>
    <property type="match status" value="1"/>
</dbReference>
<feature type="transmembrane region" description="Helical" evidence="1">
    <location>
        <begin position="57"/>
        <end position="75"/>
    </location>
</feature>